<evidence type="ECO:0000313" key="1">
    <source>
        <dbReference type="EMBL" id="GAF97022.1"/>
    </source>
</evidence>
<comment type="caution">
    <text evidence="1">The sequence shown here is derived from an EMBL/GenBank/DDBJ whole genome shotgun (WGS) entry which is preliminary data.</text>
</comment>
<gene>
    <name evidence="1" type="ORF">S01H1_28408</name>
</gene>
<feature type="non-terminal residue" evidence="1">
    <location>
        <position position="1"/>
    </location>
</feature>
<organism evidence="1">
    <name type="scientific">marine sediment metagenome</name>
    <dbReference type="NCBI Taxonomy" id="412755"/>
    <lineage>
        <taxon>unclassified sequences</taxon>
        <taxon>metagenomes</taxon>
        <taxon>ecological metagenomes</taxon>
    </lineage>
</organism>
<protein>
    <submittedName>
        <fullName evidence="1">Uncharacterized protein</fullName>
    </submittedName>
</protein>
<proteinExistence type="predicted"/>
<name>X0U9K1_9ZZZZ</name>
<dbReference type="EMBL" id="BARS01017360">
    <property type="protein sequence ID" value="GAF97022.1"/>
    <property type="molecule type" value="Genomic_DNA"/>
</dbReference>
<dbReference type="AlphaFoldDB" id="X0U9K1"/>
<reference evidence="1" key="1">
    <citation type="journal article" date="2014" name="Front. Microbiol.">
        <title>High frequency of phylogenetically diverse reductive dehalogenase-homologous genes in deep subseafloor sedimentary metagenomes.</title>
        <authorList>
            <person name="Kawai M."/>
            <person name="Futagami T."/>
            <person name="Toyoda A."/>
            <person name="Takaki Y."/>
            <person name="Nishi S."/>
            <person name="Hori S."/>
            <person name="Arai W."/>
            <person name="Tsubouchi T."/>
            <person name="Morono Y."/>
            <person name="Uchiyama I."/>
            <person name="Ito T."/>
            <person name="Fujiyama A."/>
            <person name="Inagaki F."/>
            <person name="Takami H."/>
        </authorList>
    </citation>
    <scope>NUCLEOTIDE SEQUENCE</scope>
    <source>
        <strain evidence="1">Expedition CK06-06</strain>
    </source>
</reference>
<sequence length="44" mass="4613">TSLTVEVVVQADRGGEAIEMTRGLVTYVAVQLGPEGHTPLPLHA</sequence>
<accession>X0U9K1</accession>